<dbReference type="Gene3D" id="2.30.33.40">
    <property type="entry name" value="GroES chaperonin"/>
    <property type="match status" value="1"/>
</dbReference>
<evidence type="ECO:0000313" key="6">
    <source>
        <dbReference type="Proteomes" id="UP000230956"/>
    </source>
</evidence>
<organism evidence="5 6">
    <name type="scientific">Candidatus Aquicultor secundus</name>
    <dbReference type="NCBI Taxonomy" id="1973895"/>
    <lineage>
        <taxon>Bacteria</taxon>
        <taxon>Bacillati</taxon>
        <taxon>Actinomycetota</taxon>
        <taxon>Candidatus Aquicultoria</taxon>
        <taxon>Candidatus Aquicultorales</taxon>
        <taxon>Candidatus Aquicultoraceae</taxon>
        <taxon>Candidatus Aquicultor</taxon>
    </lineage>
</organism>
<accession>A0A2M7T8E2</accession>
<evidence type="ECO:0000256" key="1">
    <source>
        <dbReference type="ARBA" id="ARBA00006975"/>
    </source>
</evidence>
<sequence>MNLKPLRDRVVIKPIEAEETTKSGIVIPDTARKERPQEGEVVAVGGGKLDDKGKAVPMEVKVGDKVIYSKYGGSEIKIEDQDYLIMREEDILAVVSQ</sequence>
<comment type="subunit">
    <text evidence="3">Heptamer of 7 subunits arranged in a ring. Interacts with the chaperonin GroEL.</text>
</comment>
<dbReference type="NCBIfam" id="NF001531">
    <property type="entry name" value="PRK00364.2-2"/>
    <property type="match status" value="1"/>
</dbReference>
<proteinExistence type="inferred from homology"/>
<dbReference type="InterPro" id="IPR018369">
    <property type="entry name" value="Chaprnonin_Cpn10_CS"/>
</dbReference>
<dbReference type="GO" id="GO:0051087">
    <property type="term" value="F:protein-folding chaperone binding"/>
    <property type="evidence" value="ECO:0007669"/>
    <property type="project" value="TreeGrafter"/>
</dbReference>
<comment type="caution">
    <text evidence="5">The sequence shown here is derived from an EMBL/GenBank/DDBJ whole genome shotgun (WGS) entry which is preliminary data.</text>
</comment>
<keyword evidence="2 3" id="KW-0143">Chaperone</keyword>
<dbReference type="GO" id="GO:0046872">
    <property type="term" value="F:metal ion binding"/>
    <property type="evidence" value="ECO:0007669"/>
    <property type="project" value="TreeGrafter"/>
</dbReference>
<dbReference type="AlphaFoldDB" id="A0A2M7T8E2"/>
<dbReference type="InterPro" id="IPR037124">
    <property type="entry name" value="Chaperonin_GroES_sf"/>
</dbReference>
<evidence type="ECO:0000256" key="4">
    <source>
        <dbReference type="RuleBase" id="RU000535"/>
    </source>
</evidence>
<protein>
    <recommendedName>
        <fullName evidence="3">Co-chaperonin GroES</fullName>
    </recommendedName>
    <alternativeName>
        <fullName evidence="3">10 kDa chaperonin</fullName>
    </alternativeName>
    <alternativeName>
        <fullName evidence="3">Chaperonin-10</fullName>
        <shortName evidence="3">Cpn10</shortName>
    </alternativeName>
</protein>
<dbReference type="HAMAP" id="MF_00580">
    <property type="entry name" value="CH10"/>
    <property type="match status" value="1"/>
</dbReference>
<comment type="function">
    <text evidence="3 4">Together with the chaperonin GroEL, plays an essential role in assisting protein folding. The GroEL-GroES system forms a nano-cage that allows encapsulation of the non-native substrate proteins and provides a physical environment optimized to promote and accelerate protein folding. GroES binds to the apical surface of the GroEL ring, thereby capping the opening of the GroEL channel.</text>
</comment>
<dbReference type="Pfam" id="PF00166">
    <property type="entry name" value="Cpn10"/>
    <property type="match status" value="1"/>
</dbReference>
<dbReference type="EMBL" id="PFNG01000117">
    <property type="protein sequence ID" value="PIZ39566.1"/>
    <property type="molecule type" value="Genomic_DNA"/>
</dbReference>
<dbReference type="SUPFAM" id="SSF50129">
    <property type="entry name" value="GroES-like"/>
    <property type="match status" value="1"/>
</dbReference>
<comment type="subcellular location">
    <subcellularLocation>
        <location evidence="3">Cytoplasm</location>
    </subcellularLocation>
</comment>
<dbReference type="FunFam" id="2.30.33.40:FF:000001">
    <property type="entry name" value="10 kDa chaperonin"/>
    <property type="match status" value="1"/>
</dbReference>
<reference evidence="6" key="1">
    <citation type="submission" date="2017-09" db="EMBL/GenBank/DDBJ databases">
        <title>Depth-based differentiation of microbial function through sediment-hosted aquifers and enrichment of novel symbionts in the deep terrestrial subsurface.</title>
        <authorList>
            <person name="Probst A.J."/>
            <person name="Ladd B."/>
            <person name="Jarett J.K."/>
            <person name="Geller-Mcgrath D.E."/>
            <person name="Sieber C.M.K."/>
            <person name="Emerson J.B."/>
            <person name="Anantharaman K."/>
            <person name="Thomas B.C."/>
            <person name="Malmstrom R."/>
            <person name="Stieglmeier M."/>
            <person name="Klingl A."/>
            <person name="Woyke T."/>
            <person name="Ryan C.M."/>
            <person name="Banfield J.F."/>
        </authorList>
    </citation>
    <scope>NUCLEOTIDE SEQUENCE [LARGE SCALE GENOMIC DNA]</scope>
</reference>
<dbReference type="GO" id="GO:0005524">
    <property type="term" value="F:ATP binding"/>
    <property type="evidence" value="ECO:0007669"/>
    <property type="project" value="InterPro"/>
</dbReference>
<dbReference type="RefSeq" id="WP_286976448.1">
    <property type="nucleotide sequence ID" value="NZ_PEXG01000176.1"/>
</dbReference>
<dbReference type="GO" id="GO:0005737">
    <property type="term" value="C:cytoplasm"/>
    <property type="evidence" value="ECO:0007669"/>
    <property type="project" value="UniProtKB-SubCell"/>
</dbReference>
<dbReference type="PANTHER" id="PTHR10772:SF58">
    <property type="entry name" value="CO-CHAPERONIN GROES"/>
    <property type="match status" value="1"/>
</dbReference>
<dbReference type="PROSITE" id="PS00681">
    <property type="entry name" value="CHAPERONINS_CPN10"/>
    <property type="match status" value="1"/>
</dbReference>
<evidence type="ECO:0000313" key="5">
    <source>
        <dbReference type="EMBL" id="PIZ39566.1"/>
    </source>
</evidence>
<dbReference type="SMART" id="SM00883">
    <property type="entry name" value="Cpn10"/>
    <property type="match status" value="1"/>
</dbReference>
<dbReference type="PRINTS" id="PR00297">
    <property type="entry name" value="CHAPERONIN10"/>
</dbReference>
<comment type="similarity">
    <text evidence="1 3 4">Belongs to the GroES chaperonin family.</text>
</comment>
<dbReference type="PANTHER" id="PTHR10772">
    <property type="entry name" value="10 KDA HEAT SHOCK PROTEIN"/>
    <property type="match status" value="1"/>
</dbReference>
<dbReference type="GO" id="GO:0051082">
    <property type="term" value="F:unfolded protein binding"/>
    <property type="evidence" value="ECO:0007669"/>
    <property type="project" value="TreeGrafter"/>
</dbReference>
<dbReference type="InterPro" id="IPR020818">
    <property type="entry name" value="Chaperonin_GroES"/>
</dbReference>
<evidence type="ECO:0000256" key="2">
    <source>
        <dbReference type="ARBA" id="ARBA00023186"/>
    </source>
</evidence>
<dbReference type="InterPro" id="IPR011032">
    <property type="entry name" value="GroES-like_sf"/>
</dbReference>
<keyword evidence="3" id="KW-0963">Cytoplasm</keyword>
<name>A0A2M7T8E2_9ACTN</name>
<dbReference type="NCBIfam" id="NF001530">
    <property type="entry name" value="PRK00364.1-6"/>
    <property type="match status" value="1"/>
</dbReference>
<dbReference type="NCBIfam" id="NF001527">
    <property type="entry name" value="PRK00364.1-2"/>
    <property type="match status" value="1"/>
</dbReference>
<gene>
    <name evidence="3" type="primary">groES</name>
    <name evidence="3" type="synonym">groS</name>
    <name evidence="5" type="ORF">COY37_04775</name>
</gene>
<dbReference type="CDD" id="cd00320">
    <property type="entry name" value="cpn10"/>
    <property type="match status" value="1"/>
</dbReference>
<dbReference type="NCBIfam" id="NF001533">
    <property type="entry name" value="PRK00364.2-4"/>
    <property type="match status" value="1"/>
</dbReference>
<dbReference type="GO" id="GO:0044183">
    <property type="term" value="F:protein folding chaperone"/>
    <property type="evidence" value="ECO:0007669"/>
    <property type="project" value="InterPro"/>
</dbReference>
<dbReference type="NCBIfam" id="NF001534">
    <property type="entry name" value="PRK00364.2-5"/>
    <property type="match status" value="1"/>
</dbReference>
<evidence type="ECO:0000256" key="3">
    <source>
        <dbReference type="HAMAP-Rule" id="MF_00580"/>
    </source>
</evidence>
<dbReference type="Proteomes" id="UP000230956">
    <property type="component" value="Unassembled WGS sequence"/>
</dbReference>